<dbReference type="Proteomes" id="UP000515908">
    <property type="component" value="Chromosome 18"/>
</dbReference>
<dbReference type="EMBL" id="LR877162">
    <property type="protein sequence ID" value="CAD2220592.1"/>
    <property type="molecule type" value="Genomic_DNA"/>
</dbReference>
<dbReference type="GO" id="GO:0005763">
    <property type="term" value="C:mitochondrial small ribosomal subunit"/>
    <property type="evidence" value="ECO:0007669"/>
    <property type="project" value="TreeGrafter"/>
</dbReference>
<dbReference type="GO" id="GO:0003735">
    <property type="term" value="F:structural constituent of ribosome"/>
    <property type="evidence" value="ECO:0007669"/>
    <property type="project" value="TreeGrafter"/>
</dbReference>
<keyword evidence="4" id="KW-0689">Ribosomal protein</keyword>
<evidence type="ECO:0000256" key="5">
    <source>
        <dbReference type="ARBA" id="ARBA00023128"/>
    </source>
</evidence>
<sequence>MKPQLFRKGLSYLYGGPLVKSYTDACEAPVSMWGDGAIPLKQTRVVKNGTPTRIVSKTYSHPPEVSPVQLGFNDLDSVYCIGNEKLIQYFPEGLGGKVMQMMPPGHPRGFLYRKESHLLNCYIDKLQFWKAKKGVLDALTNNRRGFILDGPTGSGKSALLCQAVHFARERSILTLYVPNAKVWTHGEWCWPSTILQGFFDAPDAAREFLKYFAMANKITLQNWKLKCTPSDLPLEQGESMPSNLYQLCQWGHQAVAPASIDRQSVCVKFLLDEISAEKDLPIVIAVDGWNLFSHETHFRYPHPDFLRTLSSFNDGSTDVDLYPQEFPRIPASRLSFVRGLNKMILSRDEPNKFFITCTTRDFKYFDGVSGFPDVENDKHATSLDEYAPYDAEKDSFFHPIKVNNFTDYEYRAFLRFAINSGELAGLGWGPMWHYSSDFERKLYKVGFMSDKNPQRVVDHYHQEMVWRYEYKRTRQKQYLLTRRQMRRTAKQ</sequence>
<dbReference type="InterPro" id="IPR027417">
    <property type="entry name" value="P-loop_NTPase"/>
</dbReference>
<dbReference type="OrthoDB" id="274828at2759"/>
<evidence type="ECO:0000256" key="7">
    <source>
        <dbReference type="ARBA" id="ARBA00035140"/>
    </source>
</evidence>
<dbReference type="PANTHER" id="PTHR12810:SF0">
    <property type="entry name" value="SMALL RIBOSOMAL SUBUNIT PROTEIN MS29"/>
    <property type="match status" value="1"/>
</dbReference>
<proteinExistence type="inferred from homology"/>
<evidence type="ECO:0000256" key="1">
    <source>
        <dbReference type="ARBA" id="ARBA00004173"/>
    </source>
</evidence>
<comment type="similarity">
    <text evidence="2">Belongs to the mitochondrion-specific ribosomal protein mS29 family.</text>
</comment>
<dbReference type="PANTHER" id="PTHR12810">
    <property type="entry name" value="MITOCHONDRIAL 28S RIBOSOMAL PROTEIN S29"/>
    <property type="match status" value="1"/>
</dbReference>
<dbReference type="SUPFAM" id="SSF52540">
    <property type="entry name" value="P-loop containing nucleoside triphosphate hydrolases"/>
    <property type="match status" value="1"/>
</dbReference>
<evidence type="ECO:0000256" key="4">
    <source>
        <dbReference type="ARBA" id="ARBA00022980"/>
    </source>
</evidence>
<organism evidence="8 9">
    <name type="scientific">Angomonas deanei</name>
    <dbReference type="NCBI Taxonomy" id="59799"/>
    <lineage>
        <taxon>Eukaryota</taxon>
        <taxon>Discoba</taxon>
        <taxon>Euglenozoa</taxon>
        <taxon>Kinetoplastea</taxon>
        <taxon>Metakinetoplastina</taxon>
        <taxon>Trypanosomatida</taxon>
        <taxon>Trypanosomatidae</taxon>
        <taxon>Strigomonadinae</taxon>
        <taxon>Angomonas</taxon>
    </lineage>
</organism>
<dbReference type="AlphaFoldDB" id="S9W7Y6"/>
<dbReference type="VEuPathDB" id="TriTrypDB:ADEAN_000811400"/>
<keyword evidence="5" id="KW-0496">Mitochondrion</keyword>
<accession>S9W7Y6</accession>
<name>S9W7Y6_9TRYP</name>
<keyword evidence="3" id="KW-0809">Transit peptide</keyword>
<keyword evidence="6" id="KW-0687">Ribonucleoprotein</keyword>
<evidence type="ECO:0000313" key="8">
    <source>
        <dbReference type="EMBL" id="CAD2220592.1"/>
    </source>
</evidence>
<evidence type="ECO:0000256" key="2">
    <source>
        <dbReference type="ARBA" id="ARBA00009863"/>
    </source>
</evidence>
<dbReference type="Pfam" id="PF10236">
    <property type="entry name" value="DAP3"/>
    <property type="match status" value="1"/>
</dbReference>
<comment type="subcellular location">
    <subcellularLocation>
        <location evidence="1">Mitochondrion</location>
    </subcellularLocation>
</comment>
<gene>
    <name evidence="8" type="ORF">ADEAN_000811400</name>
</gene>
<evidence type="ECO:0000256" key="6">
    <source>
        <dbReference type="ARBA" id="ARBA00023274"/>
    </source>
</evidence>
<keyword evidence="9" id="KW-1185">Reference proteome</keyword>
<evidence type="ECO:0000256" key="3">
    <source>
        <dbReference type="ARBA" id="ARBA00022946"/>
    </source>
</evidence>
<protein>
    <recommendedName>
        <fullName evidence="7">Small ribosomal subunit protein mS29</fullName>
    </recommendedName>
</protein>
<dbReference type="InterPro" id="IPR019368">
    <property type="entry name" value="Ribosomal_mS29"/>
</dbReference>
<evidence type="ECO:0000313" key="9">
    <source>
        <dbReference type="Proteomes" id="UP000515908"/>
    </source>
</evidence>
<reference evidence="8 9" key="1">
    <citation type="submission" date="2020-08" db="EMBL/GenBank/DDBJ databases">
        <authorList>
            <person name="Newling K."/>
            <person name="Davey J."/>
            <person name="Forrester S."/>
        </authorList>
    </citation>
    <scope>NUCLEOTIDE SEQUENCE [LARGE SCALE GENOMIC DNA]</scope>
    <source>
        <strain evidence="9">Crithidia deanei Carvalho (ATCC PRA-265)</strain>
    </source>
</reference>